<evidence type="ECO:0000313" key="2">
    <source>
        <dbReference type="Proteomes" id="UP001145114"/>
    </source>
</evidence>
<reference evidence="1" key="1">
    <citation type="submission" date="2022-06" db="EMBL/GenBank/DDBJ databases">
        <title>Phylogenomic reconstructions and comparative analyses of Kickxellomycotina fungi.</title>
        <authorList>
            <person name="Reynolds N.K."/>
            <person name="Stajich J.E."/>
            <person name="Barry K."/>
            <person name="Grigoriev I.V."/>
            <person name="Crous P."/>
            <person name="Smith M.E."/>
        </authorList>
    </citation>
    <scope>NUCLEOTIDE SEQUENCE</scope>
    <source>
        <strain evidence="1">RSA 2271</strain>
    </source>
</reference>
<protein>
    <submittedName>
        <fullName evidence="1">Uncharacterized protein</fullName>
    </submittedName>
</protein>
<dbReference type="Proteomes" id="UP001145114">
    <property type="component" value="Unassembled WGS sequence"/>
</dbReference>
<accession>A0ACC1HRN3</accession>
<dbReference type="EMBL" id="JAMZIH010001179">
    <property type="protein sequence ID" value="KAJ1678423.1"/>
    <property type="molecule type" value="Genomic_DNA"/>
</dbReference>
<proteinExistence type="predicted"/>
<keyword evidence="2" id="KW-1185">Reference proteome</keyword>
<comment type="caution">
    <text evidence="1">The sequence shown here is derived from an EMBL/GenBank/DDBJ whole genome shotgun (WGS) entry which is preliminary data.</text>
</comment>
<feature type="non-terminal residue" evidence="1">
    <location>
        <position position="496"/>
    </location>
</feature>
<name>A0ACC1HRN3_9FUNG</name>
<organism evidence="1 2">
    <name type="scientific">Spiromyces aspiralis</name>
    <dbReference type="NCBI Taxonomy" id="68401"/>
    <lineage>
        <taxon>Eukaryota</taxon>
        <taxon>Fungi</taxon>
        <taxon>Fungi incertae sedis</taxon>
        <taxon>Zoopagomycota</taxon>
        <taxon>Kickxellomycotina</taxon>
        <taxon>Kickxellomycetes</taxon>
        <taxon>Kickxellales</taxon>
        <taxon>Kickxellaceae</taxon>
        <taxon>Spiromyces</taxon>
    </lineage>
</organism>
<gene>
    <name evidence="1" type="ORF">EV182_004075</name>
</gene>
<sequence>MASSAEPLCSNNHPPCPKPAPKESLVYRMNTLPPSPTDVFSPPKLRDRYNRSLSVGGELECREFFVRQIERYGLPALMNSPVGLSYFLAFLISEYNPECLLFIKAVESFRLTAQTICNKQQQYKGNTSSPAPLQARSLAHAPDTDLTTSSDSEFIHGQAMILWLGFISRSAPLEINIRADIRNAIRRTLESHSAYPTMFAAAANHLMNIVQDCFIRFRQSSLFASMLDDMRKYSGSKSSEEYGRRRASALVMDALVKTYGVRKRHSQLVMMLNAATRQAHDVLPPTLASPPTTIADTPLSVDVLGASPASFLDTCACPNVDDDNGPPQNTMEKQNGASNSPRLANHGAAAVAAVAAVDSASSSIEKALNKALTASSTSFALVAWVYQFSQRELGFPLPSYQEALQLLNCPYEEPSACKSYTPVQAKTTYSIPMTPQATRLNRNSLSSQPQMPVVERSQQQSLHSTLALDTSTDVPSSQASPLLVEYPEHQQNIPPE</sequence>
<evidence type="ECO:0000313" key="1">
    <source>
        <dbReference type="EMBL" id="KAJ1678423.1"/>
    </source>
</evidence>